<feature type="compositionally biased region" description="Polar residues" evidence="1">
    <location>
        <begin position="13"/>
        <end position="35"/>
    </location>
</feature>
<reference evidence="3 4" key="1">
    <citation type="submission" date="2020-08" db="EMBL/GenBank/DDBJ databases">
        <title>Genomic Encyclopedia of Type Strains, Phase IV (KMG-IV): sequencing the most valuable type-strain genomes for metagenomic binning, comparative biology and taxonomic classification.</title>
        <authorList>
            <person name="Goeker M."/>
        </authorList>
    </citation>
    <scope>NUCLEOTIDE SEQUENCE [LARGE SCALE GENOMIC DNA]</scope>
    <source>
        <strain evidence="3 4">DSM 101465</strain>
    </source>
</reference>
<dbReference type="Proteomes" id="UP000588017">
    <property type="component" value="Unassembled WGS sequence"/>
</dbReference>
<accession>A0A841K9R8</accession>
<keyword evidence="2" id="KW-0812">Transmembrane</keyword>
<keyword evidence="4" id="KW-1185">Reference proteome</keyword>
<gene>
    <name evidence="3" type="ORF">HNQ73_003260</name>
</gene>
<feature type="transmembrane region" description="Helical" evidence="2">
    <location>
        <begin position="60"/>
        <end position="81"/>
    </location>
</feature>
<comment type="caution">
    <text evidence="3">The sequence shown here is derived from an EMBL/GenBank/DDBJ whole genome shotgun (WGS) entry which is preliminary data.</text>
</comment>
<organism evidence="3 4">
    <name type="scientific">Chelatococcus composti</name>
    <dbReference type="NCBI Taxonomy" id="1743235"/>
    <lineage>
        <taxon>Bacteria</taxon>
        <taxon>Pseudomonadati</taxon>
        <taxon>Pseudomonadota</taxon>
        <taxon>Alphaproteobacteria</taxon>
        <taxon>Hyphomicrobiales</taxon>
        <taxon>Chelatococcaceae</taxon>
        <taxon>Chelatococcus</taxon>
    </lineage>
</organism>
<evidence type="ECO:0000256" key="2">
    <source>
        <dbReference type="SAM" id="Phobius"/>
    </source>
</evidence>
<sequence>MRSPGQHPDKATRQTQTASVSLALASSETTTQAPQEQIPRAPAFLSDQTTRWRIPMMRGALLWIIGIPLPIIIVLWLLGYLS</sequence>
<protein>
    <submittedName>
        <fullName evidence="3">Uncharacterized protein</fullName>
    </submittedName>
</protein>
<dbReference type="AlphaFoldDB" id="A0A841K9R8"/>
<dbReference type="EMBL" id="JACHEH010000009">
    <property type="protein sequence ID" value="MBB6169608.1"/>
    <property type="molecule type" value="Genomic_DNA"/>
</dbReference>
<feature type="region of interest" description="Disordered" evidence="1">
    <location>
        <begin position="1"/>
        <end position="42"/>
    </location>
</feature>
<evidence type="ECO:0000313" key="3">
    <source>
        <dbReference type="EMBL" id="MBB6169608.1"/>
    </source>
</evidence>
<evidence type="ECO:0000313" key="4">
    <source>
        <dbReference type="Proteomes" id="UP000588017"/>
    </source>
</evidence>
<evidence type="ECO:0000256" key="1">
    <source>
        <dbReference type="SAM" id="MobiDB-lite"/>
    </source>
</evidence>
<keyword evidence="2" id="KW-0472">Membrane</keyword>
<proteinExistence type="predicted"/>
<name>A0A841K9R8_9HYPH</name>
<keyword evidence="2" id="KW-1133">Transmembrane helix</keyword>
<dbReference type="RefSeq" id="WP_183336290.1">
    <property type="nucleotide sequence ID" value="NZ_BMHX01000009.1"/>
</dbReference>